<dbReference type="AlphaFoldDB" id="A0A9Q9FBN8"/>
<evidence type="ECO:0000313" key="4">
    <source>
        <dbReference type="Proteomes" id="UP001059546"/>
    </source>
</evidence>
<evidence type="ECO:0000313" key="2">
    <source>
        <dbReference type="EMBL" id="UTX43405.1"/>
    </source>
</evidence>
<evidence type="ECO:0000313" key="3">
    <source>
        <dbReference type="EMBL" id="WEL38869.1"/>
    </source>
</evidence>
<dbReference type="InterPro" id="IPR010920">
    <property type="entry name" value="LSM_dom_sf"/>
</dbReference>
<evidence type="ECO:0000313" key="5">
    <source>
        <dbReference type="Proteomes" id="UP001217963"/>
    </source>
</evidence>
<sequence>MDNALYTAFVGRAVKVKICDSSEFRGTSVAIDAYLNISLESVSYIQNGQEPRYYSSLFIKGSYIDHIALDS</sequence>
<dbReference type="CDD" id="cd00600">
    <property type="entry name" value="Sm_like"/>
    <property type="match status" value="1"/>
</dbReference>
<gene>
    <name evidence="2" type="ORF">GPU96_06g11540</name>
    <name evidence="3" type="ORF">PFJ87_06g01370</name>
</gene>
<feature type="domain" description="Sm" evidence="1">
    <location>
        <begin position="7"/>
        <end position="64"/>
    </location>
</feature>
<dbReference type="Gene3D" id="2.30.30.100">
    <property type="match status" value="1"/>
</dbReference>
<keyword evidence="5" id="KW-1185">Reference proteome</keyword>
<dbReference type="InterPro" id="IPR001163">
    <property type="entry name" value="Sm_dom_euk/arc"/>
</dbReference>
<dbReference type="EMBL" id="CP075152">
    <property type="protein sequence ID" value="UTX43405.1"/>
    <property type="molecule type" value="Genomic_DNA"/>
</dbReference>
<protein>
    <submittedName>
        <fullName evidence="3">Small nuclear ribonucleoprotein SmD1</fullName>
    </submittedName>
    <submittedName>
        <fullName evidence="2">Small nuclear ribonucleoprotein SmD3</fullName>
    </submittedName>
</protein>
<dbReference type="OrthoDB" id="2020720at2759"/>
<dbReference type="EMBL" id="CP119067">
    <property type="protein sequence ID" value="WEL38869.1"/>
    <property type="molecule type" value="Genomic_DNA"/>
</dbReference>
<evidence type="ECO:0000259" key="1">
    <source>
        <dbReference type="Pfam" id="PF01423"/>
    </source>
</evidence>
<accession>A0A9Q9FBN8</accession>
<reference evidence="2" key="1">
    <citation type="submission" date="2022-08" db="EMBL/GenBank/DDBJ databases">
        <title>Encephalitozoon hellem ATCC 50604 Complete Genome.</title>
        <authorList>
            <person name="Mascarenhas dos Santos A.C."/>
            <person name="Julian A.T."/>
            <person name="Pombert J.-F."/>
        </authorList>
    </citation>
    <scope>NUCLEOTIDE SEQUENCE</scope>
    <source>
        <strain evidence="2">ATCC 50604</strain>
    </source>
</reference>
<name>A0A9Q9FBN8_ENCHE</name>
<dbReference type="Proteomes" id="UP001217963">
    <property type="component" value="Chromosome VI"/>
</dbReference>
<reference evidence="3 5" key="2">
    <citation type="submission" date="2023-02" db="EMBL/GenBank/DDBJ databases">
        <title>Encephalitozoon hellem ATCC 50451 complete genome.</title>
        <authorList>
            <person name="Mascarenhas dos Santos A.C."/>
            <person name="Julian A.T."/>
            <person name="Pombert J.-F."/>
        </authorList>
    </citation>
    <scope>NUCLEOTIDE SEQUENCE [LARGE SCALE GENOMIC DNA]</scope>
    <source>
        <strain evidence="3 5">ATCC 50451</strain>
    </source>
</reference>
<dbReference type="Pfam" id="PF01423">
    <property type="entry name" value="LSM"/>
    <property type="match status" value="1"/>
</dbReference>
<dbReference type="SUPFAM" id="SSF50182">
    <property type="entry name" value="Sm-like ribonucleoproteins"/>
    <property type="match status" value="1"/>
</dbReference>
<proteinExistence type="predicted"/>
<dbReference type="GO" id="GO:1990904">
    <property type="term" value="C:ribonucleoprotein complex"/>
    <property type="evidence" value="ECO:0007669"/>
    <property type="project" value="UniProtKB-KW"/>
</dbReference>
<organism evidence="2 4">
    <name type="scientific">Encephalitozoon hellem</name>
    <name type="common">Microsporidian parasite</name>
    <dbReference type="NCBI Taxonomy" id="27973"/>
    <lineage>
        <taxon>Eukaryota</taxon>
        <taxon>Fungi</taxon>
        <taxon>Fungi incertae sedis</taxon>
        <taxon>Microsporidia</taxon>
        <taxon>Unikaryonidae</taxon>
        <taxon>Encephalitozoon</taxon>
    </lineage>
</organism>
<keyword evidence="2" id="KW-0687">Ribonucleoprotein</keyword>
<dbReference type="Proteomes" id="UP001059546">
    <property type="component" value="Chromosome VI"/>
</dbReference>